<feature type="region of interest" description="Disordered" evidence="1">
    <location>
        <begin position="166"/>
        <end position="240"/>
    </location>
</feature>
<dbReference type="PANTHER" id="PTHR46427">
    <property type="entry name" value="ANKYRIN REPEAT AND LEM DOMAIN-CONTAINING PROTEIN 1"/>
    <property type="match status" value="1"/>
</dbReference>
<dbReference type="AlphaFoldDB" id="A0ABD0L9V2"/>
<dbReference type="Proteomes" id="UP001519460">
    <property type="component" value="Unassembled WGS sequence"/>
</dbReference>
<sequence length="477" mass="53199">MIFFLHGDGFYGRSEDSVFGASVAGLKPIFGVRKTKTKQKTRSLCSKGEGTGLDFENVIFGGLFPDFQTHFFTFWDPDDSLTLSMSPGDAIWREGTVKSCFNYLLLDPHVTRNLPLRARSLGEQDAFTIFLSSVFYIGKGKRSRPYHHLYEAVSYLRSPNKTNLHHNCEVDNISNKSSSYENSSYRNSVSESSSYFDANKDKPHSDSSNKAMSQTTHDIQATPQDTSTDSSKTMSQPQSANEIISRARAGNENNTSSRSSRWPSHLLRFVAETKFHPTAAKDTVSLLRYADGPFPPVAVKEAASNIKPPNEIIPNMKGASEALFRLNASDQTHNAAKNITSDSKLPSPADPTSCAGNVREKALQSKFFKRKKLSRKVQRILNIWSSGHGVVSLHCFQNVIPVEAYTREACMVDAMGRGHLTNVKRGDYYGVASTWPGARRRAVGALLLWKAFHIFLCEGERQICPDDMRKKEKAKRS</sequence>
<dbReference type="Pfam" id="PF22945">
    <property type="entry name" value="LEM-3_GIY-YIG"/>
    <property type="match status" value="2"/>
</dbReference>
<accession>A0ABD0L9V2</accession>
<feature type="compositionally biased region" description="Polar residues" evidence="1">
    <location>
        <begin position="208"/>
        <end position="240"/>
    </location>
</feature>
<evidence type="ECO:0000313" key="2">
    <source>
        <dbReference type="EMBL" id="KAK7495909.1"/>
    </source>
</evidence>
<dbReference type="InterPro" id="IPR034998">
    <property type="entry name" value="ANKLE1"/>
</dbReference>
<feature type="compositionally biased region" description="Basic and acidic residues" evidence="1">
    <location>
        <begin position="198"/>
        <end position="207"/>
    </location>
</feature>
<comment type="caution">
    <text evidence="2">The sequence shown here is derived from an EMBL/GenBank/DDBJ whole genome shotgun (WGS) entry which is preliminary data.</text>
</comment>
<evidence type="ECO:0000313" key="3">
    <source>
        <dbReference type="Proteomes" id="UP001519460"/>
    </source>
</evidence>
<organism evidence="2 3">
    <name type="scientific">Batillaria attramentaria</name>
    <dbReference type="NCBI Taxonomy" id="370345"/>
    <lineage>
        <taxon>Eukaryota</taxon>
        <taxon>Metazoa</taxon>
        <taxon>Spiralia</taxon>
        <taxon>Lophotrochozoa</taxon>
        <taxon>Mollusca</taxon>
        <taxon>Gastropoda</taxon>
        <taxon>Caenogastropoda</taxon>
        <taxon>Sorbeoconcha</taxon>
        <taxon>Cerithioidea</taxon>
        <taxon>Batillariidae</taxon>
        <taxon>Batillaria</taxon>
    </lineage>
</organism>
<keyword evidence="3" id="KW-1185">Reference proteome</keyword>
<name>A0ABD0L9V2_9CAEN</name>
<reference evidence="2 3" key="1">
    <citation type="journal article" date="2023" name="Sci. Data">
        <title>Genome assembly of the Korean intertidal mud-creeper Batillaria attramentaria.</title>
        <authorList>
            <person name="Patra A.K."/>
            <person name="Ho P.T."/>
            <person name="Jun S."/>
            <person name="Lee S.J."/>
            <person name="Kim Y."/>
            <person name="Won Y.J."/>
        </authorList>
    </citation>
    <scope>NUCLEOTIDE SEQUENCE [LARGE SCALE GENOMIC DNA]</scope>
    <source>
        <strain evidence="2">Wonlab-2016</strain>
    </source>
</reference>
<protein>
    <submittedName>
        <fullName evidence="2">Uncharacterized protein</fullName>
    </submittedName>
</protein>
<dbReference type="PANTHER" id="PTHR46427:SF1">
    <property type="entry name" value="ANKYRIN REPEAT AND LEM DOMAIN-CONTAINING PROTEIN 1"/>
    <property type="match status" value="1"/>
</dbReference>
<evidence type="ECO:0000256" key="1">
    <source>
        <dbReference type="SAM" id="MobiDB-lite"/>
    </source>
</evidence>
<gene>
    <name evidence="2" type="ORF">BaRGS_00012899</name>
</gene>
<dbReference type="EMBL" id="JACVVK020000071">
    <property type="protein sequence ID" value="KAK7495909.1"/>
    <property type="molecule type" value="Genomic_DNA"/>
</dbReference>
<proteinExistence type="predicted"/>
<feature type="compositionally biased region" description="Low complexity" evidence="1">
    <location>
        <begin position="174"/>
        <end position="195"/>
    </location>
</feature>